<name>A0AAD9ELE7_9PEZI</name>
<keyword evidence="2" id="KW-1185">Reference proteome</keyword>
<protein>
    <submittedName>
        <fullName evidence="1">Uncharacterized protein</fullName>
    </submittedName>
</protein>
<sequence length="138" mass="15218">MGVAGWLVKAFDTPALLDLTVDGDLQVLGSNRKTENQDIPRTCTSRWWEIFTSRPISSIHPVHFILAVPSTRQPQPPNPESDSCSSKFLTRLVQLLLIVDGEISTHDITFGRRGQNDASVDRAFQGGSRLCGAVKTAW</sequence>
<dbReference type="EMBL" id="JAQOWY010000068">
    <property type="protein sequence ID" value="KAK1852780.1"/>
    <property type="molecule type" value="Genomic_DNA"/>
</dbReference>
<proteinExistence type="predicted"/>
<dbReference type="AlphaFoldDB" id="A0AAD9ELE7"/>
<accession>A0AAD9ELE7</accession>
<dbReference type="Proteomes" id="UP001243330">
    <property type="component" value="Unassembled WGS sequence"/>
</dbReference>
<comment type="caution">
    <text evidence="1">The sequence shown here is derived from an EMBL/GenBank/DDBJ whole genome shotgun (WGS) entry which is preliminary data.</text>
</comment>
<evidence type="ECO:0000313" key="2">
    <source>
        <dbReference type="Proteomes" id="UP001243330"/>
    </source>
</evidence>
<evidence type="ECO:0000313" key="1">
    <source>
        <dbReference type="EMBL" id="KAK1852780.1"/>
    </source>
</evidence>
<gene>
    <name evidence="1" type="ORF">CCHR01_04631</name>
</gene>
<organism evidence="1 2">
    <name type="scientific">Colletotrichum chrysophilum</name>
    <dbReference type="NCBI Taxonomy" id="1836956"/>
    <lineage>
        <taxon>Eukaryota</taxon>
        <taxon>Fungi</taxon>
        <taxon>Dikarya</taxon>
        <taxon>Ascomycota</taxon>
        <taxon>Pezizomycotina</taxon>
        <taxon>Sordariomycetes</taxon>
        <taxon>Hypocreomycetidae</taxon>
        <taxon>Glomerellales</taxon>
        <taxon>Glomerellaceae</taxon>
        <taxon>Colletotrichum</taxon>
        <taxon>Colletotrichum gloeosporioides species complex</taxon>
    </lineage>
</organism>
<reference evidence="1" key="1">
    <citation type="submission" date="2023-01" db="EMBL/GenBank/DDBJ databases">
        <title>Colletotrichum chrysophilum M932 genome sequence.</title>
        <authorList>
            <person name="Baroncelli R."/>
        </authorList>
    </citation>
    <scope>NUCLEOTIDE SEQUENCE</scope>
    <source>
        <strain evidence="1">M932</strain>
    </source>
</reference>